<accession>A0A8J8MPA2</accession>
<dbReference type="Proteomes" id="UP000683246">
    <property type="component" value="Chromosome"/>
</dbReference>
<gene>
    <name evidence="2" type="ORF">HZI73_22375</name>
</gene>
<dbReference type="AlphaFoldDB" id="A0A8J8MPA2"/>
<evidence type="ECO:0000256" key="1">
    <source>
        <dbReference type="SAM" id="MobiDB-lite"/>
    </source>
</evidence>
<protein>
    <submittedName>
        <fullName evidence="2">Uncharacterized protein</fullName>
    </submittedName>
</protein>
<dbReference type="RefSeq" id="WP_212695578.1">
    <property type="nucleotide sequence ID" value="NZ_CP058649.1"/>
</dbReference>
<proteinExistence type="predicted"/>
<feature type="region of interest" description="Disordered" evidence="1">
    <location>
        <begin position="1"/>
        <end position="43"/>
    </location>
</feature>
<reference evidence="2" key="1">
    <citation type="submission" date="2020-07" db="EMBL/GenBank/DDBJ databases">
        <title>Vallitalea pronyensis genome.</title>
        <authorList>
            <person name="Postec A."/>
        </authorList>
    </citation>
    <scope>NUCLEOTIDE SEQUENCE</scope>
    <source>
        <strain evidence="2">FatNI3</strain>
    </source>
</reference>
<dbReference type="EMBL" id="CP058649">
    <property type="protein sequence ID" value="QUI24878.1"/>
    <property type="molecule type" value="Genomic_DNA"/>
</dbReference>
<feature type="compositionally biased region" description="Basic and acidic residues" evidence="1">
    <location>
        <begin position="15"/>
        <end position="37"/>
    </location>
</feature>
<name>A0A8J8MPA2_9FIRM</name>
<organism evidence="2 3">
    <name type="scientific">Vallitalea pronyensis</name>
    <dbReference type="NCBI Taxonomy" id="1348613"/>
    <lineage>
        <taxon>Bacteria</taxon>
        <taxon>Bacillati</taxon>
        <taxon>Bacillota</taxon>
        <taxon>Clostridia</taxon>
        <taxon>Lachnospirales</taxon>
        <taxon>Vallitaleaceae</taxon>
        <taxon>Vallitalea</taxon>
    </lineage>
</organism>
<keyword evidence="3" id="KW-1185">Reference proteome</keyword>
<sequence length="103" mass="11693">MSKKSSNKSNNNDLEETKNEIVEGAKDSGEEQEHQEETQQETLKKINNIEVEKIAEVNQVIIWRPVRPLTITQHAIVSGILRHEQKESGVKIVLMPFLCEAGE</sequence>
<dbReference type="KEGG" id="vpy:HZI73_22375"/>
<evidence type="ECO:0000313" key="2">
    <source>
        <dbReference type="EMBL" id="QUI24878.1"/>
    </source>
</evidence>
<evidence type="ECO:0000313" key="3">
    <source>
        <dbReference type="Proteomes" id="UP000683246"/>
    </source>
</evidence>